<dbReference type="Pfam" id="PF12796">
    <property type="entry name" value="Ank_2"/>
    <property type="match status" value="2"/>
</dbReference>
<feature type="repeat" description="ANK" evidence="3">
    <location>
        <begin position="159"/>
        <end position="187"/>
    </location>
</feature>
<dbReference type="PANTHER" id="PTHR24171">
    <property type="entry name" value="ANKYRIN REPEAT DOMAIN-CONTAINING PROTEIN 39-RELATED"/>
    <property type="match status" value="1"/>
</dbReference>
<feature type="repeat" description="ANK" evidence="3">
    <location>
        <begin position="126"/>
        <end position="158"/>
    </location>
</feature>
<protein>
    <recommendedName>
        <fullName evidence="6">Ankyrin repeat domain-containing protein</fullName>
    </recommendedName>
</protein>
<proteinExistence type="predicted"/>
<accession>A0A8J2SHA2</accession>
<dbReference type="Gene3D" id="1.25.40.20">
    <property type="entry name" value="Ankyrin repeat-containing domain"/>
    <property type="match status" value="1"/>
</dbReference>
<dbReference type="PANTHER" id="PTHR24171:SF8">
    <property type="entry name" value="BRCA1-ASSOCIATED RING DOMAIN PROTEIN 1"/>
    <property type="match status" value="1"/>
</dbReference>
<reference evidence="4" key="1">
    <citation type="submission" date="2021-11" db="EMBL/GenBank/DDBJ databases">
        <authorList>
            <consortium name="Genoscope - CEA"/>
            <person name="William W."/>
        </authorList>
    </citation>
    <scope>NUCLEOTIDE SEQUENCE</scope>
</reference>
<dbReference type="SMART" id="SM00248">
    <property type="entry name" value="ANK"/>
    <property type="match status" value="5"/>
</dbReference>
<keyword evidence="1" id="KW-0677">Repeat</keyword>
<dbReference type="OrthoDB" id="370884at2759"/>
<gene>
    <name evidence="4" type="ORF">PECAL_3P01080</name>
</gene>
<dbReference type="GO" id="GO:0085020">
    <property type="term" value="P:protein K6-linked ubiquitination"/>
    <property type="evidence" value="ECO:0007669"/>
    <property type="project" value="TreeGrafter"/>
</dbReference>
<keyword evidence="2 3" id="KW-0040">ANK repeat</keyword>
<dbReference type="PROSITE" id="PS50297">
    <property type="entry name" value="ANK_REP_REGION"/>
    <property type="match status" value="3"/>
</dbReference>
<organism evidence="4 5">
    <name type="scientific">Pelagomonas calceolata</name>
    <dbReference type="NCBI Taxonomy" id="35677"/>
    <lineage>
        <taxon>Eukaryota</taxon>
        <taxon>Sar</taxon>
        <taxon>Stramenopiles</taxon>
        <taxon>Ochrophyta</taxon>
        <taxon>Pelagophyceae</taxon>
        <taxon>Pelagomonadales</taxon>
        <taxon>Pelagomonadaceae</taxon>
        <taxon>Pelagomonas</taxon>
    </lineage>
</organism>
<evidence type="ECO:0000256" key="3">
    <source>
        <dbReference type="PROSITE-ProRule" id="PRU00023"/>
    </source>
</evidence>
<dbReference type="InterPro" id="IPR002110">
    <property type="entry name" value="Ankyrin_rpt"/>
</dbReference>
<evidence type="ECO:0000256" key="1">
    <source>
        <dbReference type="ARBA" id="ARBA00022737"/>
    </source>
</evidence>
<evidence type="ECO:0000313" key="4">
    <source>
        <dbReference type="EMBL" id="CAH0370233.1"/>
    </source>
</evidence>
<dbReference type="Proteomes" id="UP000789595">
    <property type="component" value="Unassembled WGS sequence"/>
</dbReference>
<name>A0A8J2SHA2_9STRA</name>
<dbReference type="GO" id="GO:0004842">
    <property type="term" value="F:ubiquitin-protein transferase activity"/>
    <property type="evidence" value="ECO:0007669"/>
    <property type="project" value="TreeGrafter"/>
</dbReference>
<dbReference type="SUPFAM" id="SSF48403">
    <property type="entry name" value="Ankyrin repeat"/>
    <property type="match status" value="1"/>
</dbReference>
<keyword evidence="5" id="KW-1185">Reference proteome</keyword>
<evidence type="ECO:0000256" key="2">
    <source>
        <dbReference type="ARBA" id="ARBA00023043"/>
    </source>
</evidence>
<dbReference type="InterPro" id="IPR036770">
    <property type="entry name" value="Ankyrin_rpt-contain_sf"/>
</dbReference>
<sequence length="286" mass="30742">MMEVEPQQQAPRRVTPELQLRDLPARKEPHALWRAARAGDVDAVREAVSAGLSLDARDGLGRTPLVVAVVHGRKRCVDVLLDGGADPETPSGHRSRPLAYAAFRGDAALCARLLGAGADPNKKAADGWTALHVAARQGAADVVRLLLARGATRDARTGTGRTALVVATAFGELQTVRALLRAGARPDLNLLAMDPAEAEQSLFPLLQTVRSESEARARVRRGLDTLRAVRAAGSWRRHLAGPRRDLVVIRALQTRYAARGRAAGGLPLDELPDPLFRHVACYFWGG</sequence>
<evidence type="ECO:0008006" key="6">
    <source>
        <dbReference type="Google" id="ProtNLM"/>
    </source>
</evidence>
<evidence type="ECO:0000313" key="5">
    <source>
        <dbReference type="Proteomes" id="UP000789595"/>
    </source>
</evidence>
<dbReference type="AlphaFoldDB" id="A0A8J2SHA2"/>
<feature type="repeat" description="ANK" evidence="3">
    <location>
        <begin position="60"/>
        <end position="92"/>
    </location>
</feature>
<dbReference type="PROSITE" id="PS50088">
    <property type="entry name" value="ANK_REPEAT"/>
    <property type="match status" value="3"/>
</dbReference>
<comment type="caution">
    <text evidence="4">The sequence shown here is derived from an EMBL/GenBank/DDBJ whole genome shotgun (WGS) entry which is preliminary data.</text>
</comment>
<dbReference type="EMBL" id="CAKKNE010000003">
    <property type="protein sequence ID" value="CAH0370233.1"/>
    <property type="molecule type" value="Genomic_DNA"/>
</dbReference>